<dbReference type="Gene3D" id="1.20.1070.10">
    <property type="entry name" value="Rhodopsin 7-helix transmembrane proteins"/>
    <property type="match status" value="1"/>
</dbReference>
<dbReference type="AlphaFoldDB" id="A0A1U7SAH4"/>
<dbReference type="KEGG" id="asn:102369589"/>
<keyword evidence="5 12" id="KW-0812">Transmembrane</keyword>
<evidence type="ECO:0000256" key="9">
    <source>
        <dbReference type="ARBA" id="ARBA00023136"/>
    </source>
</evidence>
<evidence type="ECO:0000256" key="8">
    <source>
        <dbReference type="ARBA" id="ARBA00023040"/>
    </source>
</evidence>
<keyword evidence="3 13" id="KW-1003">Cell membrane</keyword>
<dbReference type="PROSITE" id="PS50262">
    <property type="entry name" value="G_PROTEIN_RECEP_F1_2"/>
    <property type="match status" value="1"/>
</dbReference>
<evidence type="ECO:0000259" key="14">
    <source>
        <dbReference type="PROSITE" id="PS50262"/>
    </source>
</evidence>
<feature type="transmembrane region" description="Helical" evidence="13">
    <location>
        <begin position="270"/>
        <end position="290"/>
    </location>
</feature>
<dbReference type="Pfam" id="PF13853">
    <property type="entry name" value="7tm_4"/>
    <property type="match status" value="1"/>
</dbReference>
<dbReference type="OrthoDB" id="6151005at2759"/>
<dbReference type="GO" id="GO:0005886">
    <property type="term" value="C:plasma membrane"/>
    <property type="evidence" value="ECO:0007669"/>
    <property type="project" value="UniProtKB-SubCell"/>
</dbReference>
<dbReference type="RefSeq" id="XP_006034162.1">
    <property type="nucleotide sequence ID" value="XM_006034100.1"/>
</dbReference>
<evidence type="ECO:0000256" key="3">
    <source>
        <dbReference type="ARBA" id="ARBA00022475"/>
    </source>
</evidence>
<dbReference type="GeneID" id="102369589"/>
<name>A0A1U7SAH4_ALLSI</name>
<dbReference type="GO" id="GO:0004930">
    <property type="term" value="F:G protein-coupled receptor activity"/>
    <property type="evidence" value="ECO:0007669"/>
    <property type="project" value="UniProtKB-KW"/>
</dbReference>
<keyword evidence="15" id="KW-1185">Reference proteome</keyword>
<dbReference type="GO" id="GO:0004984">
    <property type="term" value="F:olfactory receptor activity"/>
    <property type="evidence" value="ECO:0007669"/>
    <property type="project" value="InterPro"/>
</dbReference>
<protein>
    <recommendedName>
        <fullName evidence="13">Olfactory receptor</fullName>
    </recommendedName>
</protein>
<dbReference type="InParanoid" id="A0A1U7SAH4"/>
<dbReference type="FunFam" id="1.20.1070.10:FF:000037">
    <property type="entry name" value="Olfactory receptor"/>
    <property type="match status" value="1"/>
</dbReference>
<dbReference type="PRINTS" id="PR00245">
    <property type="entry name" value="OLFACTORYR"/>
</dbReference>
<evidence type="ECO:0000256" key="7">
    <source>
        <dbReference type="ARBA" id="ARBA00022989"/>
    </source>
</evidence>
<evidence type="ECO:0000256" key="12">
    <source>
        <dbReference type="RuleBase" id="RU000688"/>
    </source>
</evidence>
<dbReference type="SUPFAM" id="SSF81321">
    <property type="entry name" value="Family A G protein-coupled receptor-like"/>
    <property type="match status" value="1"/>
</dbReference>
<comment type="subcellular location">
    <subcellularLocation>
        <location evidence="2 13">Cell membrane</location>
        <topology evidence="2 13">Multi-pass membrane protein</topology>
    </subcellularLocation>
</comment>
<feature type="transmembrane region" description="Helical" evidence="13">
    <location>
        <begin position="57"/>
        <end position="77"/>
    </location>
</feature>
<evidence type="ECO:0000256" key="13">
    <source>
        <dbReference type="RuleBase" id="RU363047"/>
    </source>
</evidence>
<accession>A0A1U7SAH4</accession>
<evidence type="ECO:0000256" key="4">
    <source>
        <dbReference type="ARBA" id="ARBA00022606"/>
    </source>
</evidence>
<evidence type="ECO:0000256" key="11">
    <source>
        <dbReference type="ARBA" id="ARBA00023224"/>
    </source>
</evidence>
<evidence type="ECO:0000256" key="2">
    <source>
        <dbReference type="ARBA" id="ARBA00004651"/>
    </source>
</evidence>
<reference evidence="16" key="1">
    <citation type="submission" date="2025-08" db="UniProtKB">
        <authorList>
            <consortium name="RefSeq"/>
        </authorList>
    </citation>
    <scope>IDENTIFICATION</scope>
</reference>
<comment type="similarity">
    <text evidence="12">Belongs to the G-protein coupled receptor 1 family.</text>
</comment>
<keyword evidence="10 12" id="KW-0675">Receptor</keyword>
<evidence type="ECO:0000256" key="6">
    <source>
        <dbReference type="ARBA" id="ARBA00022725"/>
    </source>
</evidence>
<evidence type="ECO:0000313" key="15">
    <source>
        <dbReference type="Proteomes" id="UP000189705"/>
    </source>
</evidence>
<feature type="transmembrane region" description="Helical" evidence="13">
    <location>
        <begin position="195"/>
        <end position="223"/>
    </location>
</feature>
<comment type="function">
    <text evidence="1">Odorant receptor.</text>
</comment>
<keyword evidence="8 12" id="KW-0297">G-protein coupled receptor</keyword>
<dbReference type="PANTHER" id="PTHR26452">
    <property type="entry name" value="OLFACTORY RECEPTOR"/>
    <property type="match status" value="1"/>
</dbReference>
<keyword evidence="9 13" id="KW-0472">Membrane</keyword>
<dbReference type="InterPro" id="IPR017452">
    <property type="entry name" value="GPCR_Rhodpsn_7TM"/>
</dbReference>
<dbReference type="InterPro" id="IPR000276">
    <property type="entry name" value="GPCR_Rhodpsn"/>
</dbReference>
<dbReference type="PRINTS" id="PR00237">
    <property type="entry name" value="GPCRRHODOPSN"/>
</dbReference>
<evidence type="ECO:0000256" key="10">
    <source>
        <dbReference type="ARBA" id="ARBA00023170"/>
    </source>
</evidence>
<keyword evidence="11 12" id="KW-0807">Transducer</keyword>
<dbReference type="eggNOG" id="ENOG502SKEB">
    <property type="taxonomic scope" value="Eukaryota"/>
</dbReference>
<keyword evidence="7 13" id="KW-1133">Transmembrane helix</keyword>
<sequence>MSNETTVTEFLLLGFSDTVEQQIIYSVVFLIVYLAALIWNLLIILVVAFSHHLHSPMYFFLGNLSFLDICYISVTVPKCIANSLTSTRVISFCGCVAQVFLLVLCGAAEMALLTVMAYDRYVAICLPLHYREIMNWGACVQMAAGSWICSMVYSMIHTVTTFRLDFCQSNILDNFFCDIPQLLKLSCSDTLPNEILLFLSGIFSGSICFTLVLMSYIDIFVTVMRIPSTQGKYKAFSTCLPHLIIFGLFVSTSLFAYMRPKSISSPYRDVLAAVFYAVMPPTVNPLIYSLRNREIKVAFTVLMRRMLFHKRNPLF</sequence>
<feature type="transmembrane region" description="Helical" evidence="13">
    <location>
        <begin position="235"/>
        <end position="258"/>
    </location>
</feature>
<evidence type="ECO:0000313" key="16">
    <source>
        <dbReference type="RefSeq" id="XP_006034162.1"/>
    </source>
</evidence>
<dbReference type="Proteomes" id="UP000189705">
    <property type="component" value="Unplaced"/>
</dbReference>
<feature type="transmembrane region" description="Helical" evidence="13">
    <location>
        <begin position="23"/>
        <end position="50"/>
    </location>
</feature>
<evidence type="ECO:0000256" key="1">
    <source>
        <dbReference type="ARBA" id="ARBA00002936"/>
    </source>
</evidence>
<feature type="domain" description="G-protein coupled receptors family 1 profile" evidence="14">
    <location>
        <begin position="39"/>
        <end position="288"/>
    </location>
</feature>
<feature type="transmembrane region" description="Helical" evidence="13">
    <location>
        <begin position="89"/>
        <end position="112"/>
    </location>
</feature>
<dbReference type="InterPro" id="IPR050516">
    <property type="entry name" value="Olfactory_GPCR"/>
</dbReference>
<organism evidence="15 16">
    <name type="scientific">Alligator sinensis</name>
    <name type="common">Chinese alligator</name>
    <dbReference type="NCBI Taxonomy" id="38654"/>
    <lineage>
        <taxon>Eukaryota</taxon>
        <taxon>Metazoa</taxon>
        <taxon>Chordata</taxon>
        <taxon>Craniata</taxon>
        <taxon>Vertebrata</taxon>
        <taxon>Euteleostomi</taxon>
        <taxon>Archelosauria</taxon>
        <taxon>Archosauria</taxon>
        <taxon>Crocodylia</taxon>
        <taxon>Alligatoridae</taxon>
        <taxon>Alligatorinae</taxon>
        <taxon>Alligator</taxon>
    </lineage>
</organism>
<dbReference type="CDD" id="cd15227">
    <property type="entry name" value="7tmA_OR14-like"/>
    <property type="match status" value="1"/>
</dbReference>
<evidence type="ECO:0000256" key="5">
    <source>
        <dbReference type="ARBA" id="ARBA00022692"/>
    </source>
</evidence>
<keyword evidence="6 13" id="KW-0552">Olfaction</keyword>
<proteinExistence type="inferred from homology"/>
<keyword evidence="4 13" id="KW-0716">Sensory transduction</keyword>
<gene>
    <name evidence="16" type="primary">LOC102369589</name>
</gene>
<dbReference type="InterPro" id="IPR000725">
    <property type="entry name" value="Olfact_rcpt"/>
</dbReference>
<dbReference type="PROSITE" id="PS00237">
    <property type="entry name" value="G_PROTEIN_RECEP_F1_1"/>
    <property type="match status" value="1"/>
</dbReference>